<comment type="caution">
    <text evidence="1">The sequence shown here is derived from an EMBL/GenBank/DDBJ whole genome shotgun (WGS) entry which is preliminary data.</text>
</comment>
<evidence type="ECO:0000313" key="1">
    <source>
        <dbReference type="EMBL" id="KKM82141.1"/>
    </source>
</evidence>
<accession>A0A0F9L4I8</accession>
<organism evidence="1">
    <name type="scientific">marine sediment metagenome</name>
    <dbReference type="NCBI Taxonomy" id="412755"/>
    <lineage>
        <taxon>unclassified sequences</taxon>
        <taxon>metagenomes</taxon>
        <taxon>ecological metagenomes</taxon>
    </lineage>
</organism>
<dbReference type="AlphaFoldDB" id="A0A0F9L4I8"/>
<name>A0A0F9L4I8_9ZZZZ</name>
<dbReference type="EMBL" id="LAZR01007909">
    <property type="protein sequence ID" value="KKM82141.1"/>
    <property type="molecule type" value="Genomic_DNA"/>
</dbReference>
<sequence>MVTHWHVDKQGDRTWLEPSVDKIDKDEPRFTIRAQDKFSWLLVRIWANMVKLAGGPEHKYLDGMIVAQEMEIWQRENPDRVKVPD</sequence>
<gene>
    <name evidence="1" type="ORF">LCGC14_1322510</name>
</gene>
<reference evidence="1" key="1">
    <citation type="journal article" date="2015" name="Nature">
        <title>Complex archaea that bridge the gap between prokaryotes and eukaryotes.</title>
        <authorList>
            <person name="Spang A."/>
            <person name="Saw J.H."/>
            <person name="Jorgensen S.L."/>
            <person name="Zaremba-Niedzwiedzka K."/>
            <person name="Martijn J."/>
            <person name="Lind A.E."/>
            <person name="van Eijk R."/>
            <person name="Schleper C."/>
            <person name="Guy L."/>
            <person name="Ettema T.J."/>
        </authorList>
    </citation>
    <scope>NUCLEOTIDE SEQUENCE</scope>
</reference>
<protein>
    <submittedName>
        <fullName evidence="1">Uncharacterized protein</fullName>
    </submittedName>
</protein>
<proteinExistence type="predicted"/>